<dbReference type="GO" id="GO:0005886">
    <property type="term" value="C:plasma membrane"/>
    <property type="evidence" value="ECO:0007669"/>
    <property type="project" value="UniProtKB-SubCell"/>
</dbReference>
<keyword evidence="4" id="KW-0547">Nucleotide-binding</keyword>
<comment type="similarity">
    <text evidence="2">Belongs to the ABC transporter superfamily.</text>
</comment>
<feature type="transmembrane region" description="Helical" evidence="8">
    <location>
        <begin position="143"/>
        <end position="160"/>
    </location>
</feature>
<dbReference type="PANTHER" id="PTHR43394:SF1">
    <property type="entry name" value="ATP-BINDING CASSETTE SUB-FAMILY B MEMBER 10, MITOCHONDRIAL"/>
    <property type="match status" value="1"/>
</dbReference>
<dbReference type="EMBL" id="CVRB01000003">
    <property type="protein sequence ID" value="CRK82854.1"/>
    <property type="molecule type" value="Genomic_DNA"/>
</dbReference>
<feature type="domain" description="ABC transporter" evidence="9">
    <location>
        <begin position="341"/>
        <end position="576"/>
    </location>
</feature>
<dbReference type="GO" id="GO:0015421">
    <property type="term" value="F:ABC-type oligopeptide transporter activity"/>
    <property type="evidence" value="ECO:0007669"/>
    <property type="project" value="TreeGrafter"/>
</dbReference>
<evidence type="ECO:0000313" key="11">
    <source>
        <dbReference type="EMBL" id="CRK82854.1"/>
    </source>
</evidence>
<dbReference type="STRING" id="1499688.BN000_02806"/>
<dbReference type="PROSITE" id="PS50929">
    <property type="entry name" value="ABC_TM1F"/>
    <property type="match status" value="1"/>
</dbReference>
<evidence type="ECO:0000256" key="7">
    <source>
        <dbReference type="ARBA" id="ARBA00023136"/>
    </source>
</evidence>
<sequence length="590" mass="66972">MSSLKLYSKFVKPYWKLVIITLIIGIIKFGIPLTLPLIMKYSLDSILLAKIPLSDKIMHLTYVISIASVLFIIIRFPIEYYRQYFAQEITSRILYDIRDRLYGHLQKLSLRFYQNNKTGEIISRVMNDVEQTKNLVETGMMNIWLDMFTLTIALGFMFTMNVKLTFMAIAILPLYAISVKTLYKRLKLLTKQRSQSLADVQSYLHERLAGIPVVKSFTLEEYDQNQFDKRNKNFLTKAMAVAQWNALTNAIINTLTDIAPLLVIAYGGYKVIKGELTLGTFVAFFGYLNNIYSPLRRLVNSSTLLTQATASLDRVLELWNQPYDVLDQPSAKKLTNVNGEIEFKNVWFRYDKNSDYILKDINLTISFGRTVALVGMSGGGKSSLISLIPRFYNIEKGSITIDNMNICDVTQQSLRGHIGMVLQDNILFSGTIRENILLGNPSASEEDMIKSAIAANAHDFILNLPNGYDTEIGEKGVKLSGGQKQRIAIARVFLKNPKILILDEATSALDLESEALIQDSLDKLAKNRTTIIIAHRLSTITNVDQIIFIKDGEILEHGTHEELMNKKGLYEQLFNIQNLDKGKNEFVLEH</sequence>
<keyword evidence="12" id="KW-1185">Reference proteome</keyword>
<organism evidence="11 12">
    <name type="scientific">Neobacillus massiliamazoniensis</name>
    <dbReference type="NCBI Taxonomy" id="1499688"/>
    <lineage>
        <taxon>Bacteria</taxon>
        <taxon>Bacillati</taxon>
        <taxon>Bacillota</taxon>
        <taxon>Bacilli</taxon>
        <taxon>Bacillales</taxon>
        <taxon>Bacillaceae</taxon>
        <taxon>Neobacillus</taxon>
    </lineage>
</organism>
<dbReference type="GO" id="GO:0016887">
    <property type="term" value="F:ATP hydrolysis activity"/>
    <property type="evidence" value="ECO:0007669"/>
    <property type="project" value="InterPro"/>
</dbReference>
<keyword evidence="3 8" id="KW-0812">Transmembrane</keyword>
<evidence type="ECO:0000259" key="9">
    <source>
        <dbReference type="PROSITE" id="PS50893"/>
    </source>
</evidence>
<comment type="subcellular location">
    <subcellularLocation>
        <location evidence="1">Cell membrane</location>
        <topology evidence="1">Multi-pass membrane protein</topology>
    </subcellularLocation>
</comment>
<evidence type="ECO:0000256" key="3">
    <source>
        <dbReference type="ARBA" id="ARBA00022692"/>
    </source>
</evidence>
<evidence type="ECO:0000256" key="5">
    <source>
        <dbReference type="ARBA" id="ARBA00022840"/>
    </source>
</evidence>
<feature type="domain" description="ABC transmembrane type-1" evidence="10">
    <location>
        <begin position="19"/>
        <end position="307"/>
    </location>
</feature>
<dbReference type="InterPro" id="IPR027417">
    <property type="entry name" value="P-loop_NTPase"/>
</dbReference>
<dbReference type="AlphaFoldDB" id="A0A0U1NXX1"/>
<dbReference type="InterPro" id="IPR003439">
    <property type="entry name" value="ABC_transporter-like_ATP-bd"/>
</dbReference>
<feature type="transmembrane region" description="Helical" evidence="8">
    <location>
        <begin position="59"/>
        <end position="78"/>
    </location>
</feature>
<dbReference type="Pfam" id="PF00664">
    <property type="entry name" value="ABC_membrane"/>
    <property type="match status" value="1"/>
</dbReference>
<evidence type="ECO:0000256" key="6">
    <source>
        <dbReference type="ARBA" id="ARBA00022989"/>
    </source>
</evidence>
<dbReference type="Gene3D" id="1.20.1560.10">
    <property type="entry name" value="ABC transporter type 1, transmembrane domain"/>
    <property type="match status" value="1"/>
</dbReference>
<evidence type="ECO:0000256" key="1">
    <source>
        <dbReference type="ARBA" id="ARBA00004651"/>
    </source>
</evidence>
<keyword evidence="5" id="KW-0067">ATP-binding</keyword>
<evidence type="ECO:0000256" key="8">
    <source>
        <dbReference type="SAM" id="Phobius"/>
    </source>
</evidence>
<dbReference type="PANTHER" id="PTHR43394">
    <property type="entry name" value="ATP-DEPENDENT PERMEASE MDL1, MITOCHONDRIAL"/>
    <property type="match status" value="1"/>
</dbReference>
<dbReference type="SMART" id="SM00382">
    <property type="entry name" value="AAA"/>
    <property type="match status" value="1"/>
</dbReference>
<keyword evidence="6 8" id="KW-1133">Transmembrane helix</keyword>
<dbReference type="InterPro" id="IPR011527">
    <property type="entry name" value="ABC1_TM_dom"/>
</dbReference>
<name>A0A0U1NXX1_9BACI</name>
<dbReference type="RefSeq" id="WP_090635168.1">
    <property type="nucleotide sequence ID" value="NZ_CVRB01000003.1"/>
</dbReference>
<dbReference type="PROSITE" id="PS00211">
    <property type="entry name" value="ABC_TRANSPORTER_1"/>
    <property type="match status" value="1"/>
</dbReference>
<reference evidence="12" key="1">
    <citation type="submission" date="2015-05" db="EMBL/GenBank/DDBJ databases">
        <authorList>
            <person name="Urmite Genomes"/>
        </authorList>
    </citation>
    <scope>NUCLEOTIDE SEQUENCE [LARGE SCALE GENOMIC DNA]</scope>
    <source>
        <strain evidence="12">LF1</strain>
    </source>
</reference>
<dbReference type="SUPFAM" id="SSF90123">
    <property type="entry name" value="ABC transporter transmembrane region"/>
    <property type="match status" value="1"/>
</dbReference>
<dbReference type="InterPro" id="IPR017871">
    <property type="entry name" value="ABC_transporter-like_CS"/>
</dbReference>
<accession>A0A0U1NXX1</accession>
<dbReference type="InterPro" id="IPR003593">
    <property type="entry name" value="AAA+_ATPase"/>
</dbReference>
<dbReference type="Gene3D" id="3.40.50.300">
    <property type="entry name" value="P-loop containing nucleotide triphosphate hydrolases"/>
    <property type="match status" value="1"/>
</dbReference>
<evidence type="ECO:0000256" key="2">
    <source>
        <dbReference type="ARBA" id="ARBA00005417"/>
    </source>
</evidence>
<dbReference type="FunFam" id="3.40.50.300:FF:000218">
    <property type="entry name" value="Multidrug ABC transporter ATP-binding protein"/>
    <property type="match status" value="1"/>
</dbReference>
<keyword evidence="7 8" id="KW-0472">Membrane</keyword>
<proteinExistence type="inferred from homology"/>
<feature type="transmembrane region" description="Helical" evidence="8">
    <location>
        <begin position="166"/>
        <end position="183"/>
    </location>
</feature>
<dbReference type="GO" id="GO:0005524">
    <property type="term" value="F:ATP binding"/>
    <property type="evidence" value="ECO:0007669"/>
    <property type="project" value="UniProtKB-KW"/>
</dbReference>
<feature type="transmembrane region" description="Helical" evidence="8">
    <location>
        <begin position="14"/>
        <end position="39"/>
    </location>
</feature>
<gene>
    <name evidence="11" type="ORF">BN000_02806</name>
</gene>
<protein>
    <submittedName>
        <fullName evidence="11">ABC transporter-like protein</fullName>
    </submittedName>
</protein>
<evidence type="ECO:0000313" key="12">
    <source>
        <dbReference type="Proteomes" id="UP000199087"/>
    </source>
</evidence>
<dbReference type="InterPro" id="IPR036640">
    <property type="entry name" value="ABC1_TM_sf"/>
</dbReference>
<dbReference type="OrthoDB" id="9770415at2"/>
<dbReference type="Pfam" id="PF00005">
    <property type="entry name" value="ABC_tran"/>
    <property type="match status" value="1"/>
</dbReference>
<dbReference type="Proteomes" id="UP000199087">
    <property type="component" value="Unassembled WGS sequence"/>
</dbReference>
<dbReference type="SUPFAM" id="SSF52540">
    <property type="entry name" value="P-loop containing nucleoside triphosphate hydrolases"/>
    <property type="match status" value="1"/>
</dbReference>
<evidence type="ECO:0000259" key="10">
    <source>
        <dbReference type="PROSITE" id="PS50929"/>
    </source>
</evidence>
<evidence type="ECO:0000256" key="4">
    <source>
        <dbReference type="ARBA" id="ARBA00022741"/>
    </source>
</evidence>
<dbReference type="InterPro" id="IPR039421">
    <property type="entry name" value="Type_1_exporter"/>
</dbReference>
<dbReference type="PROSITE" id="PS50893">
    <property type="entry name" value="ABC_TRANSPORTER_2"/>
    <property type="match status" value="1"/>
</dbReference>